<dbReference type="EMBL" id="CAWYQH010000163">
    <property type="protein sequence ID" value="CAK8697521.1"/>
    <property type="molecule type" value="Genomic_DNA"/>
</dbReference>
<dbReference type="PRINTS" id="PR00249">
    <property type="entry name" value="GPCRSECRETIN"/>
</dbReference>
<feature type="transmembrane region" description="Helical" evidence="7">
    <location>
        <begin position="838"/>
        <end position="858"/>
    </location>
</feature>
<organism evidence="11 12">
    <name type="scientific">Clavelina lepadiformis</name>
    <name type="common">Light-bulb sea squirt</name>
    <name type="synonym">Ascidia lepadiformis</name>
    <dbReference type="NCBI Taxonomy" id="159417"/>
    <lineage>
        <taxon>Eukaryota</taxon>
        <taxon>Metazoa</taxon>
        <taxon>Chordata</taxon>
        <taxon>Tunicata</taxon>
        <taxon>Ascidiacea</taxon>
        <taxon>Aplousobranchia</taxon>
        <taxon>Clavelinidae</taxon>
        <taxon>Clavelina</taxon>
    </lineage>
</organism>
<dbReference type="PROSITE" id="PS50261">
    <property type="entry name" value="G_PROTEIN_RECEP_F2_4"/>
    <property type="match status" value="1"/>
</dbReference>
<evidence type="ECO:0000256" key="1">
    <source>
        <dbReference type="ARBA" id="ARBA00004141"/>
    </source>
</evidence>
<feature type="transmembrane region" description="Helical" evidence="7">
    <location>
        <begin position="752"/>
        <end position="772"/>
    </location>
</feature>
<feature type="signal peptide" evidence="8">
    <location>
        <begin position="1"/>
        <end position="29"/>
    </location>
</feature>
<dbReference type="InterPro" id="IPR000203">
    <property type="entry name" value="GPS"/>
</dbReference>
<evidence type="ECO:0000256" key="7">
    <source>
        <dbReference type="SAM" id="Phobius"/>
    </source>
</evidence>
<keyword evidence="8" id="KW-0732">Signal</keyword>
<protein>
    <submittedName>
        <fullName evidence="11">Uncharacterized protein</fullName>
    </submittedName>
</protein>
<feature type="domain" description="G-protein coupled receptors family 2 profile 2" evidence="10">
    <location>
        <begin position="646"/>
        <end position="895"/>
    </location>
</feature>
<dbReference type="Proteomes" id="UP001642483">
    <property type="component" value="Unassembled WGS sequence"/>
</dbReference>
<dbReference type="InterPro" id="IPR053985">
    <property type="entry name" value="GPR128_GAIN_subdom_A"/>
</dbReference>
<evidence type="ECO:0000256" key="4">
    <source>
        <dbReference type="ARBA" id="ARBA00023136"/>
    </source>
</evidence>
<dbReference type="InterPro" id="IPR046338">
    <property type="entry name" value="GAIN_dom_sf"/>
</dbReference>
<dbReference type="PANTHER" id="PTHR45692:SF1">
    <property type="entry name" value="G-PROTEIN COUPLED RECEPTORS FAMILY 2 PROFILE 2 DOMAIN-CONTAINING PROTEIN"/>
    <property type="match status" value="1"/>
</dbReference>
<dbReference type="PROSITE" id="PS50221">
    <property type="entry name" value="GAIN_B"/>
    <property type="match status" value="1"/>
</dbReference>
<feature type="transmembrane region" description="Helical" evidence="7">
    <location>
        <begin position="870"/>
        <end position="893"/>
    </location>
</feature>
<evidence type="ECO:0000259" key="9">
    <source>
        <dbReference type="PROSITE" id="PS50221"/>
    </source>
</evidence>
<dbReference type="Gene3D" id="1.20.1070.10">
    <property type="entry name" value="Rhodopsin 7-helix transmembrane proteins"/>
    <property type="match status" value="1"/>
</dbReference>
<gene>
    <name evidence="11" type="ORF">CVLEPA_LOCUS30728</name>
</gene>
<feature type="transmembrane region" description="Helical" evidence="7">
    <location>
        <begin position="648"/>
        <end position="669"/>
    </location>
</feature>
<keyword evidence="3 7" id="KW-1133">Transmembrane helix</keyword>
<evidence type="ECO:0000256" key="5">
    <source>
        <dbReference type="ARBA" id="ARBA00023157"/>
    </source>
</evidence>
<keyword evidence="2 7" id="KW-0812">Transmembrane</keyword>
<evidence type="ECO:0000259" key="10">
    <source>
        <dbReference type="PROSITE" id="PS50261"/>
    </source>
</evidence>
<evidence type="ECO:0000256" key="3">
    <source>
        <dbReference type="ARBA" id="ARBA00022989"/>
    </source>
</evidence>
<dbReference type="InterPro" id="IPR000832">
    <property type="entry name" value="GPCR_2_secretin-like"/>
</dbReference>
<dbReference type="Pfam" id="PF00002">
    <property type="entry name" value="7tm_2"/>
    <property type="match status" value="1"/>
</dbReference>
<comment type="subcellular location">
    <subcellularLocation>
        <location evidence="1">Membrane</location>
        <topology evidence="1">Multi-pass membrane protein</topology>
    </subcellularLocation>
</comment>
<name>A0ABP0H0J9_CLALP</name>
<comment type="caution">
    <text evidence="11">The sequence shown here is derived from an EMBL/GenBank/DDBJ whole genome shotgun (WGS) entry which is preliminary data.</text>
</comment>
<evidence type="ECO:0000256" key="6">
    <source>
        <dbReference type="SAM" id="MobiDB-lite"/>
    </source>
</evidence>
<dbReference type="Gene3D" id="2.60.220.50">
    <property type="match status" value="1"/>
</dbReference>
<feature type="transmembrane region" description="Helical" evidence="7">
    <location>
        <begin position="792"/>
        <end position="817"/>
    </location>
</feature>
<dbReference type="InterPro" id="IPR017981">
    <property type="entry name" value="GPCR_2-like_7TM"/>
</dbReference>
<dbReference type="PANTHER" id="PTHR45692">
    <property type="entry name" value="G_PROTEIN_RECEP_F2_4 DOMAIN-CONTAINING PROTEIN"/>
    <property type="match status" value="1"/>
</dbReference>
<keyword evidence="5" id="KW-1015">Disulfide bond</keyword>
<evidence type="ECO:0000256" key="2">
    <source>
        <dbReference type="ARBA" id="ARBA00022692"/>
    </source>
</evidence>
<proteinExistence type="predicted"/>
<dbReference type="Pfam" id="PF22259">
    <property type="entry name" value="GPR128_GAIN_subdomA"/>
    <property type="match status" value="1"/>
</dbReference>
<evidence type="ECO:0000313" key="12">
    <source>
        <dbReference type="Proteomes" id="UP001642483"/>
    </source>
</evidence>
<keyword evidence="12" id="KW-1185">Reference proteome</keyword>
<feature type="transmembrane region" description="Helical" evidence="7">
    <location>
        <begin position="716"/>
        <end position="740"/>
    </location>
</feature>
<feature type="transmembrane region" description="Helical" evidence="7">
    <location>
        <begin position="681"/>
        <end position="704"/>
    </location>
</feature>
<feature type="region of interest" description="Disordered" evidence="6">
    <location>
        <begin position="219"/>
        <end position="241"/>
    </location>
</feature>
<reference evidence="11 12" key="1">
    <citation type="submission" date="2024-02" db="EMBL/GenBank/DDBJ databases">
        <authorList>
            <person name="Daric V."/>
            <person name="Darras S."/>
        </authorList>
    </citation>
    <scope>NUCLEOTIDE SEQUENCE [LARGE SCALE GENOMIC DNA]</scope>
</reference>
<feature type="domain" description="GAIN-B" evidence="9">
    <location>
        <begin position="486"/>
        <end position="642"/>
    </location>
</feature>
<sequence>MSWNRNIIFQNNLKYFLLFAALSIQGIQSITTITTNPSSSTCLTTGLTDLLVEAKFSKQNASSCVWTYYGPLEGSTFYNESCRSSITIGSDTVVCAEETIDGTEHISTNLTISGPLDSGNLDFTVLCFDTAFLPIDTPSISRSVKPCSLNSTLYAEVIASCTLPCEYNAIANLSCSNGYTGSNVTTTCGADCTFVDEAVCKKAEFTTSSTFEGSATASFTSQASSSPPTSTNATGTTTVAHTSNNSVVTNTEYTTFTTTKERTGGFTSQTSSFSPTSTNAMVFCSDDKILYPHVSNFTVTFPLTQAGYSNASLEKCSAHAANSGVPYGSKTCSLNGTWLSPKWLSSCDTNAQSYVNVTFNSTEERQEAADNLEIITSEPETLTSDNVTTSVQALENVVDTETLNQQTSSSIVATVGNLLGAPEEELQLSGQADSLIQILNTVGEKVELDSNEVYEEVSMSVAIAVLQPNQTEAKSGIGYQYSSLATPSELGFRSDQLSTFQTKPNGEASSYIVLPFQAFSQSPDNRVSFAAYPDDKIFRATTTTGAYSGNDFIGSEIILSARVVNVTEIRNLEDPVVVRLGLSWSWLDLENFKATCVFWDESENGFWSSEGLIQQNVTYETAECHFNHLTNFATLFSTTSVDIRALDVISIVGSSFSIFFLGLLVITFIIKREARRGKIKLCSAVLLINLASALLLLNISLIISEIPSVKGSGCEVIAGFIHFSLLASLAWMMVEGLYVYVVAFLTVNVRRVLAASLLWGWMMPALFVGVVAGVDGNSYSRDDAECWLRKDLVIYVVTIPAAVILFINLALYVAVMLMFVRRSNTESKEWIKDFHKNLGVSLALFVALGGTWLFGFAIPASESYNNDASIAFAYIFTIFNALQGCFLFILYVVRQFFTKSIVTRVLGKTFYPMSKHLSSSASVSSLNKKGNPLTSITSVASSISGT</sequence>
<feature type="chain" id="PRO_5046374632" evidence="8">
    <location>
        <begin position="30"/>
        <end position="946"/>
    </location>
</feature>
<dbReference type="InterPro" id="IPR057244">
    <property type="entry name" value="GAIN_B"/>
</dbReference>
<keyword evidence="4 7" id="KW-0472">Membrane</keyword>
<dbReference type="Pfam" id="PF01825">
    <property type="entry name" value="GPS"/>
    <property type="match status" value="1"/>
</dbReference>
<accession>A0ABP0H0J9</accession>
<evidence type="ECO:0000313" key="11">
    <source>
        <dbReference type="EMBL" id="CAK8697521.1"/>
    </source>
</evidence>
<evidence type="ECO:0000256" key="8">
    <source>
        <dbReference type="SAM" id="SignalP"/>
    </source>
</evidence>